<evidence type="ECO:0000259" key="8">
    <source>
        <dbReference type="Pfam" id="PF04542"/>
    </source>
</evidence>
<dbReference type="AlphaFoldDB" id="A0A1T4NGA3"/>
<dbReference type="Pfam" id="PF08281">
    <property type="entry name" value="Sigma70_r4_2"/>
    <property type="match status" value="1"/>
</dbReference>
<dbReference type="SUPFAM" id="SSF88659">
    <property type="entry name" value="Sigma3 and sigma4 domains of RNA polymerase sigma factors"/>
    <property type="match status" value="1"/>
</dbReference>
<keyword evidence="3 6" id="KW-0731">Sigma factor</keyword>
<dbReference type="InterPro" id="IPR013325">
    <property type="entry name" value="RNA_pol_sigma_r2"/>
</dbReference>
<dbReference type="NCBIfam" id="TIGR02937">
    <property type="entry name" value="sigma70-ECF"/>
    <property type="match status" value="1"/>
</dbReference>
<evidence type="ECO:0000313" key="10">
    <source>
        <dbReference type="EMBL" id="SJZ77788.1"/>
    </source>
</evidence>
<evidence type="ECO:0000256" key="7">
    <source>
        <dbReference type="SAM" id="MobiDB-lite"/>
    </source>
</evidence>
<dbReference type="InterPro" id="IPR036388">
    <property type="entry name" value="WH-like_DNA-bd_sf"/>
</dbReference>
<name>A0A1T4NGA3_9ACTN</name>
<dbReference type="InterPro" id="IPR014284">
    <property type="entry name" value="RNA_pol_sigma-70_dom"/>
</dbReference>
<evidence type="ECO:0000256" key="3">
    <source>
        <dbReference type="ARBA" id="ARBA00023082"/>
    </source>
</evidence>
<keyword evidence="5 6" id="KW-0804">Transcription</keyword>
<dbReference type="InterPro" id="IPR039425">
    <property type="entry name" value="RNA_pol_sigma-70-like"/>
</dbReference>
<dbReference type="GO" id="GO:0016987">
    <property type="term" value="F:sigma factor activity"/>
    <property type="evidence" value="ECO:0007669"/>
    <property type="project" value="UniProtKB-KW"/>
</dbReference>
<comment type="similarity">
    <text evidence="1 6">Belongs to the sigma-70 factor family. ECF subfamily.</text>
</comment>
<dbReference type="CDD" id="cd06171">
    <property type="entry name" value="Sigma70_r4"/>
    <property type="match status" value="1"/>
</dbReference>
<evidence type="ECO:0000313" key="11">
    <source>
        <dbReference type="Proteomes" id="UP000190637"/>
    </source>
</evidence>
<dbReference type="SUPFAM" id="SSF88946">
    <property type="entry name" value="Sigma2 domain of RNA polymerase sigma factors"/>
    <property type="match status" value="1"/>
</dbReference>
<dbReference type="InterPro" id="IPR007627">
    <property type="entry name" value="RNA_pol_sigma70_r2"/>
</dbReference>
<feature type="domain" description="RNA polymerase sigma factor 70 region 4 type 2" evidence="9">
    <location>
        <begin position="153"/>
        <end position="204"/>
    </location>
</feature>
<dbReference type="InterPro" id="IPR013249">
    <property type="entry name" value="RNA_pol_sigma70_r4_t2"/>
</dbReference>
<evidence type="ECO:0000256" key="2">
    <source>
        <dbReference type="ARBA" id="ARBA00023015"/>
    </source>
</evidence>
<protein>
    <recommendedName>
        <fullName evidence="6">RNA polymerase sigma factor</fullName>
    </recommendedName>
</protein>
<dbReference type="PROSITE" id="PS01063">
    <property type="entry name" value="SIGMA70_ECF"/>
    <property type="match status" value="1"/>
</dbReference>
<dbReference type="PANTHER" id="PTHR43133:SF61">
    <property type="entry name" value="ECF RNA POLYMERASE SIGMA FACTOR SIGC"/>
    <property type="match status" value="1"/>
</dbReference>
<gene>
    <name evidence="10" type="ORF">SAMN02745673_01414</name>
</gene>
<feature type="domain" description="RNA polymerase sigma-70 region 2" evidence="8">
    <location>
        <begin position="72"/>
        <end position="125"/>
    </location>
</feature>
<accession>A0A1T4NGA3</accession>
<evidence type="ECO:0000256" key="6">
    <source>
        <dbReference type="RuleBase" id="RU000716"/>
    </source>
</evidence>
<evidence type="ECO:0000256" key="1">
    <source>
        <dbReference type="ARBA" id="ARBA00010641"/>
    </source>
</evidence>
<evidence type="ECO:0000259" key="9">
    <source>
        <dbReference type="Pfam" id="PF08281"/>
    </source>
</evidence>
<dbReference type="Proteomes" id="UP000190637">
    <property type="component" value="Unassembled WGS sequence"/>
</dbReference>
<sequence>MGHAPHIPIHDTLPLDSTPPAPPDEAPAAPTAAQRRPLPGGTELTALALAARGGAAEALERLIAETRHDVTRYIAGLADPSAVEDLTQETYIRVLRALPRFAARSSARTWLLAIARRVVVDRYRYLAARPRTTALPEWGEAGGRPGRFDEQHALADLLARLGAERRTAFVLTQLHGYSYDEVAAMTTVPVGTVRSRVARARAELLRALRDVEARV</sequence>
<evidence type="ECO:0000256" key="5">
    <source>
        <dbReference type="ARBA" id="ARBA00023163"/>
    </source>
</evidence>
<dbReference type="Pfam" id="PF04542">
    <property type="entry name" value="Sigma70_r2"/>
    <property type="match status" value="1"/>
</dbReference>
<reference evidence="10 11" key="1">
    <citation type="submission" date="2017-02" db="EMBL/GenBank/DDBJ databases">
        <authorList>
            <person name="Peterson S.W."/>
        </authorList>
    </citation>
    <scope>NUCLEOTIDE SEQUENCE [LARGE SCALE GENOMIC DNA]</scope>
    <source>
        <strain evidence="10 11">DSM 45154</strain>
    </source>
</reference>
<dbReference type="OrthoDB" id="3821507at2"/>
<dbReference type="GO" id="GO:0006352">
    <property type="term" value="P:DNA-templated transcription initiation"/>
    <property type="evidence" value="ECO:0007669"/>
    <property type="project" value="InterPro"/>
</dbReference>
<dbReference type="Gene3D" id="1.10.1740.10">
    <property type="match status" value="1"/>
</dbReference>
<organism evidence="10 11">
    <name type="scientific">Marinactinospora thermotolerans DSM 45154</name>
    <dbReference type="NCBI Taxonomy" id="1122192"/>
    <lineage>
        <taxon>Bacteria</taxon>
        <taxon>Bacillati</taxon>
        <taxon>Actinomycetota</taxon>
        <taxon>Actinomycetes</taxon>
        <taxon>Streptosporangiales</taxon>
        <taxon>Nocardiopsidaceae</taxon>
        <taxon>Marinactinospora</taxon>
    </lineage>
</organism>
<dbReference type="GO" id="GO:0003677">
    <property type="term" value="F:DNA binding"/>
    <property type="evidence" value="ECO:0007669"/>
    <property type="project" value="UniProtKB-KW"/>
</dbReference>
<keyword evidence="11" id="KW-1185">Reference proteome</keyword>
<keyword evidence="2 6" id="KW-0805">Transcription regulation</keyword>
<proteinExistence type="inferred from homology"/>
<keyword evidence="4 6" id="KW-0238">DNA-binding</keyword>
<dbReference type="PANTHER" id="PTHR43133">
    <property type="entry name" value="RNA POLYMERASE ECF-TYPE SIGMA FACTO"/>
    <property type="match status" value="1"/>
</dbReference>
<dbReference type="RefSeq" id="WP_078760796.1">
    <property type="nucleotide sequence ID" value="NZ_FUWS01000003.1"/>
</dbReference>
<evidence type="ECO:0000256" key="4">
    <source>
        <dbReference type="ARBA" id="ARBA00023125"/>
    </source>
</evidence>
<dbReference type="STRING" id="1122192.SAMN02745673_01414"/>
<dbReference type="InterPro" id="IPR013324">
    <property type="entry name" value="RNA_pol_sigma_r3/r4-like"/>
</dbReference>
<feature type="region of interest" description="Disordered" evidence="7">
    <location>
        <begin position="1"/>
        <end position="39"/>
    </location>
</feature>
<dbReference type="GO" id="GO:0006950">
    <property type="term" value="P:response to stress"/>
    <property type="evidence" value="ECO:0007669"/>
    <property type="project" value="UniProtKB-ARBA"/>
</dbReference>
<dbReference type="Gene3D" id="1.10.10.10">
    <property type="entry name" value="Winged helix-like DNA-binding domain superfamily/Winged helix DNA-binding domain"/>
    <property type="match status" value="1"/>
</dbReference>
<dbReference type="InterPro" id="IPR000838">
    <property type="entry name" value="RNA_pol_sigma70_ECF_CS"/>
</dbReference>
<dbReference type="EMBL" id="FUWS01000003">
    <property type="protein sequence ID" value="SJZ77788.1"/>
    <property type="molecule type" value="Genomic_DNA"/>
</dbReference>